<dbReference type="GO" id="GO:0016740">
    <property type="term" value="F:transferase activity"/>
    <property type="evidence" value="ECO:0007669"/>
    <property type="project" value="UniProtKB-KW"/>
</dbReference>
<accession>A0A0A7I2I1</accession>
<dbReference type="STRING" id="1447716.AH68_04465"/>
<dbReference type="KEGG" id="bka:AH68_04465"/>
<sequence>MGITYTDEKKFMTEESKNAAFYQKHGFSSMEDGAAMQICNPGERRCSKHRDANNLIDPA</sequence>
<reference evidence="1 2" key="1">
    <citation type="journal article" date="2015" name="Genome Announc.">
        <title>Complete and Assembled Genome Sequence of Bifidobacterium kashiwanohense PV20-2, Isolated from the Feces of an Anemic Kenyan Infant.</title>
        <authorList>
            <person name="Vazquez-Gutierrez P."/>
            <person name="Lacroix C."/>
            <person name="Chassard C."/>
            <person name="Klumpp J."/>
            <person name="Jans C."/>
            <person name="Stevens M.J."/>
        </authorList>
    </citation>
    <scope>NUCLEOTIDE SEQUENCE [LARGE SCALE GENOMIC DNA]</scope>
    <source>
        <strain evidence="1 2">PV20-2</strain>
    </source>
</reference>
<dbReference type="HOGENOM" id="CLU_2951023_0_0_11"/>
<dbReference type="Proteomes" id="UP000030625">
    <property type="component" value="Chromosome"/>
</dbReference>
<protein>
    <submittedName>
        <fullName evidence="1">Acetyltransferase</fullName>
    </submittedName>
</protein>
<proteinExistence type="predicted"/>
<dbReference type="RefSeq" id="WP_039197981.1">
    <property type="nucleotide sequence ID" value="NZ_CP007456.1"/>
</dbReference>
<evidence type="ECO:0000313" key="2">
    <source>
        <dbReference type="Proteomes" id="UP000030625"/>
    </source>
</evidence>
<dbReference type="EMBL" id="CP007456">
    <property type="protein sequence ID" value="AIZ14448.1"/>
    <property type="molecule type" value="Genomic_DNA"/>
</dbReference>
<gene>
    <name evidence="1" type="ORF">AH68_04465</name>
</gene>
<name>A0A0A7I2I1_9BIFI</name>
<keyword evidence="1" id="KW-0808">Transferase</keyword>
<organism evidence="1 2">
    <name type="scientific">Bifidobacterium catenulatum PV20-2</name>
    <dbReference type="NCBI Taxonomy" id="1447716"/>
    <lineage>
        <taxon>Bacteria</taxon>
        <taxon>Bacillati</taxon>
        <taxon>Actinomycetota</taxon>
        <taxon>Actinomycetes</taxon>
        <taxon>Bifidobacteriales</taxon>
        <taxon>Bifidobacteriaceae</taxon>
        <taxon>Bifidobacterium</taxon>
    </lineage>
</organism>
<evidence type="ECO:0000313" key="1">
    <source>
        <dbReference type="EMBL" id="AIZ14448.1"/>
    </source>
</evidence>
<dbReference type="AlphaFoldDB" id="A0A0A7I2I1"/>
<dbReference type="OrthoDB" id="4549080at2"/>